<evidence type="ECO:0000313" key="2">
    <source>
        <dbReference type="Proteomes" id="UP001461498"/>
    </source>
</evidence>
<dbReference type="EMBL" id="JAPXFL010000013">
    <property type="protein sequence ID" value="KAK9498094.1"/>
    <property type="molecule type" value="Genomic_DNA"/>
</dbReference>
<sequence>MITRAKLNPIATVFGNKVLLSTKTCHVSFGELVAKGMCLNGGGSFGKSMVDDNSRLN</sequence>
<protein>
    <submittedName>
        <fullName evidence="1">Uncharacterized protein</fullName>
    </submittedName>
</protein>
<proteinExistence type="predicted"/>
<evidence type="ECO:0000313" key="1">
    <source>
        <dbReference type="EMBL" id="KAK9498094.1"/>
    </source>
</evidence>
<organism evidence="1 2">
    <name type="scientific">Rhynocoris fuscipes</name>
    <dbReference type="NCBI Taxonomy" id="488301"/>
    <lineage>
        <taxon>Eukaryota</taxon>
        <taxon>Metazoa</taxon>
        <taxon>Ecdysozoa</taxon>
        <taxon>Arthropoda</taxon>
        <taxon>Hexapoda</taxon>
        <taxon>Insecta</taxon>
        <taxon>Pterygota</taxon>
        <taxon>Neoptera</taxon>
        <taxon>Paraneoptera</taxon>
        <taxon>Hemiptera</taxon>
        <taxon>Heteroptera</taxon>
        <taxon>Panheteroptera</taxon>
        <taxon>Cimicomorpha</taxon>
        <taxon>Reduviidae</taxon>
        <taxon>Harpactorinae</taxon>
        <taxon>Harpactorini</taxon>
        <taxon>Rhynocoris</taxon>
    </lineage>
</organism>
<gene>
    <name evidence="1" type="ORF">O3M35_003976</name>
</gene>
<dbReference type="Proteomes" id="UP001461498">
    <property type="component" value="Unassembled WGS sequence"/>
</dbReference>
<keyword evidence="2" id="KW-1185">Reference proteome</keyword>
<accession>A0AAW1CHY0</accession>
<comment type="caution">
    <text evidence="1">The sequence shown here is derived from an EMBL/GenBank/DDBJ whole genome shotgun (WGS) entry which is preliminary data.</text>
</comment>
<dbReference type="AlphaFoldDB" id="A0AAW1CHY0"/>
<name>A0AAW1CHY0_9HEMI</name>
<reference evidence="1 2" key="1">
    <citation type="submission" date="2022-12" db="EMBL/GenBank/DDBJ databases">
        <title>Chromosome-level genome assembly of true bugs.</title>
        <authorList>
            <person name="Ma L."/>
            <person name="Li H."/>
        </authorList>
    </citation>
    <scope>NUCLEOTIDE SEQUENCE [LARGE SCALE GENOMIC DNA]</scope>
    <source>
        <strain evidence="1">Lab_2022b</strain>
    </source>
</reference>